<keyword evidence="3" id="KW-1185">Reference proteome</keyword>
<dbReference type="OrthoDB" id="3271070at2759"/>
<feature type="region of interest" description="Disordered" evidence="1">
    <location>
        <begin position="327"/>
        <end position="374"/>
    </location>
</feature>
<sequence length="838" mass="92248">MVSIIPVTVMSAYPSTAGSNRRGAVPLNLRIVFIPEPCDTDLVPDPTLEWRPLASGIRIRIPNVHLLVEALEAQGLVWTVLVPAGSTGMETRDTVDHSITSQLAAMEITLPPRLPTSQTTLLWVVAQSNIKPSKIKGSEKRHPRAYPLLRQAFATDWWEAPTLLPYLDKTKSEHGFEERTIFITPASGPINWQRHFCAGFKLVTPFLHDPKWAELPQEDEDSDTEKDTDNFTCFRECPVVPSHPLHYPIPRVNGSTTAPSTMDVESLSSRQSAIPVLGASDLPLSSGFLLPSTSVSFTQPGALDIDDGDSEEAENIQRAIDLSLMDQAQASAQQHSSSEAGPSTAPGNAPPIPPRNTRPVRSVSPLPNPRPQARRRLDLLDNIMSDCRPTNNPTTTAELRSLLLPLTPGHTISVVSDLPSADVAAASFIKELISFHGYPLASNRAVQVDLPVGLQYFGCKIKVKLGVGEGVGITRAFLSAAMHIMKHDSIIWTDIASGLKSLALDKMASAKMTATVKAYGTLTGLILIHLRYLPDFITPSFFVACTGQSCDVDDVTFLSQFHSSASSAAEIWPTEATGWVLPDNETVKQLIEVYLVQEHATFYQDYNSLPTEDRAQIRYQIITRVALGLPIGVTTFEDHPLVTAFQHGFDIRLGSSYSLLKIFGSHSKSLFPLLTSCLAEDGAALEAANCIKWVLPTAASDEEHDLAAKWQRLFFRWVRGKGHIQHPEFDCLISEDERVAVAEDMAFRVRKFLLFATGVEAIPSSYDKIELKFSFEDAVDDKPFHVHTCYSQTEIFISPSVIQMLNEDIPEDDNKATAWDVLTHFTITLPDANSFQAL</sequence>
<accession>A0A9P5PRS2</accession>
<evidence type="ECO:0000313" key="2">
    <source>
        <dbReference type="EMBL" id="KAF9067347.1"/>
    </source>
</evidence>
<comment type="caution">
    <text evidence="2">The sequence shown here is derived from an EMBL/GenBank/DDBJ whole genome shotgun (WGS) entry which is preliminary data.</text>
</comment>
<dbReference type="EMBL" id="JADNRY010000074">
    <property type="protein sequence ID" value="KAF9067347.1"/>
    <property type="molecule type" value="Genomic_DNA"/>
</dbReference>
<name>A0A9P5PRS2_9AGAR</name>
<proteinExistence type="predicted"/>
<gene>
    <name evidence="2" type="ORF">BDP27DRAFT_1422901</name>
</gene>
<organism evidence="2 3">
    <name type="scientific">Rhodocollybia butyracea</name>
    <dbReference type="NCBI Taxonomy" id="206335"/>
    <lineage>
        <taxon>Eukaryota</taxon>
        <taxon>Fungi</taxon>
        <taxon>Dikarya</taxon>
        <taxon>Basidiomycota</taxon>
        <taxon>Agaricomycotina</taxon>
        <taxon>Agaricomycetes</taxon>
        <taxon>Agaricomycetidae</taxon>
        <taxon>Agaricales</taxon>
        <taxon>Marasmiineae</taxon>
        <taxon>Omphalotaceae</taxon>
        <taxon>Rhodocollybia</taxon>
    </lineage>
</organism>
<dbReference type="Proteomes" id="UP000772434">
    <property type="component" value="Unassembled WGS sequence"/>
</dbReference>
<evidence type="ECO:0000256" key="1">
    <source>
        <dbReference type="SAM" id="MobiDB-lite"/>
    </source>
</evidence>
<dbReference type="AlphaFoldDB" id="A0A9P5PRS2"/>
<evidence type="ECO:0000313" key="3">
    <source>
        <dbReference type="Proteomes" id="UP000772434"/>
    </source>
</evidence>
<protein>
    <submittedName>
        <fullName evidence="2">Uncharacterized protein</fullName>
    </submittedName>
</protein>
<reference evidence="2" key="1">
    <citation type="submission" date="2020-11" db="EMBL/GenBank/DDBJ databases">
        <authorList>
            <consortium name="DOE Joint Genome Institute"/>
            <person name="Ahrendt S."/>
            <person name="Riley R."/>
            <person name="Andreopoulos W."/>
            <person name="Labutti K."/>
            <person name="Pangilinan J."/>
            <person name="Ruiz-Duenas F.J."/>
            <person name="Barrasa J.M."/>
            <person name="Sanchez-Garcia M."/>
            <person name="Camarero S."/>
            <person name="Miyauchi S."/>
            <person name="Serrano A."/>
            <person name="Linde D."/>
            <person name="Babiker R."/>
            <person name="Drula E."/>
            <person name="Ayuso-Fernandez I."/>
            <person name="Pacheco R."/>
            <person name="Padilla G."/>
            <person name="Ferreira P."/>
            <person name="Barriuso J."/>
            <person name="Kellner H."/>
            <person name="Castanera R."/>
            <person name="Alfaro M."/>
            <person name="Ramirez L."/>
            <person name="Pisabarro A.G."/>
            <person name="Kuo A."/>
            <person name="Tritt A."/>
            <person name="Lipzen A."/>
            <person name="He G."/>
            <person name="Yan M."/>
            <person name="Ng V."/>
            <person name="Cullen D."/>
            <person name="Martin F."/>
            <person name="Rosso M.-N."/>
            <person name="Henrissat B."/>
            <person name="Hibbett D."/>
            <person name="Martinez A.T."/>
            <person name="Grigoriev I.V."/>
        </authorList>
    </citation>
    <scope>NUCLEOTIDE SEQUENCE</scope>
    <source>
        <strain evidence="2">AH 40177</strain>
    </source>
</reference>
<feature type="compositionally biased region" description="Low complexity" evidence="1">
    <location>
        <begin position="327"/>
        <end position="340"/>
    </location>
</feature>